<keyword evidence="5" id="KW-0747">Spliceosome</keyword>
<organism evidence="12 13">
    <name type="scientific">Ignelater luminosus</name>
    <name type="common">Cucubano</name>
    <name type="synonym">Pyrophorus luminosus</name>
    <dbReference type="NCBI Taxonomy" id="2038154"/>
    <lineage>
        <taxon>Eukaryota</taxon>
        <taxon>Metazoa</taxon>
        <taxon>Ecdysozoa</taxon>
        <taxon>Arthropoda</taxon>
        <taxon>Hexapoda</taxon>
        <taxon>Insecta</taxon>
        <taxon>Pterygota</taxon>
        <taxon>Neoptera</taxon>
        <taxon>Endopterygota</taxon>
        <taxon>Coleoptera</taxon>
        <taxon>Polyphaga</taxon>
        <taxon>Elateriformia</taxon>
        <taxon>Elateroidea</taxon>
        <taxon>Elateridae</taxon>
        <taxon>Agrypninae</taxon>
        <taxon>Pyrophorini</taxon>
        <taxon>Ignelater</taxon>
    </lineage>
</organism>
<dbReference type="CDD" id="cd13778">
    <property type="entry name" value="Aar2_C"/>
    <property type="match status" value="1"/>
</dbReference>
<dbReference type="InterPro" id="IPR038516">
    <property type="entry name" value="AAR2_N_sf"/>
</dbReference>
<dbReference type="InterPro" id="IPR038514">
    <property type="entry name" value="AAR2_C_sf"/>
</dbReference>
<protein>
    <recommendedName>
        <fullName evidence="3">Protein AAR2 homolog</fullName>
    </recommendedName>
    <alternativeName>
        <fullName evidence="7">AAR2 splicing factor homolog</fullName>
    </alternativeName>
</protein>
<comment type="similarity">
    <text evidence="2">Belongs to the AAR2 family.</text>
</comment>
<evidence type="ECO:0000256" key="3">
    <source>
        <dbReference type="ARBA" id="ARBA00016372"/>
    </source>
</evidence>
<dbReference type="Pfam" id="PF05282">
    <property type="entry name" value="AAR2"/>
    <property type="match status" value="1"/>
</dbReference>
<dbReference type="Proteomes" id="UP000801492">
    <property type="component" value="Unassembled WGS sequence"/>
</dbReference>
<dbReference type="GO" id="GO:0005681">
    <property type="term" value="C:spliceosomal complex"/>
    <property type="evidence" value="ECO:0007669"/>
    <property type="project" value="UniProtKB-KW"/>
</dbReference>
<dbReference type="FunFam" id="2.60.34.20:FF:000001">
    <property type="entry name" value="protein AAR2 homolog"/>
    <property type="match status" value="1"/>
</dbReference>
<evidence type="ECO:0000256" key="1">
    <source>
        <dbReference type="ARBA" id="ARBA00003708"/>
    </source>
</evidence>
<dbReference type="EMBL" id="VTPC01003503">
    <property type="protein sequence ID" value="KAF2898433.1"/>
    <property type="molecule type" value="Genomic_DNA"/>
</dbReference>
<dbReference type="CDD" id="cd13777">
    <property type="entry name" value="Aar2_N"/>
    <property type="match status" value="1"/>
</dbReference>
<feature type="domain" description="AAR2 C-terminal" evidence="10">
    <location>
        <begin position="209"/>
        <end position="362"/>
    </location>
</feature>
<comment type="function">
    <text evidence="1">Component of the U5 snRNP complex that is required for spliceosome assembly and for pre-mRNA splicing.</text>
</comment>
<keyword evidence="4" id="KW-0507">mRNA processing</keyword>
<reference evidence="12" key="1">
    <citation type="submission" date="2019-08" db="EMBL/GenBank/DDBJ databases">
        <title>The genome of the North American firefly Photinus pyralis.</title>
        <authorList>
            <consortium name="Photinus pyralis genome working group"/>
            <person name="Fallon T.R."/>
            <person name="Sander Lower S.E."/>
            <person name="Weng J.-K."/>
        </authorList>
    </citation>
    <scope>NUCLEOTIDE SEQUENCE</scope>
    <source>
        <strain evidence="12">TRF0915ILg1</strain>
        <tissue evidence="12">Whole body</tissue>
    </source>
</reference>
<gene>
    <name evidence="12" type="ORF">ILUMI_07743</name>
</gene>
<evidence type="ECO:0000313" key="13">
    <source>
        <dbReference type="Proteomes" id="UP000801492"/>
    </source>
</evidence>
<dbReference type="InterPro" id="IPR033647">
    <property type="entry name" value="Aar2_N"/>
</dbReference>
<dbReference type="Gene3D" id="1.25.40.550">
    <property type="entry name" value="Aar2, C-terminal domain-like"/>
    <property type="match status" value="1"/>
</dbReference>
<dbReference type="Pfam" id="PF20981">
    <property type="entry name" value="AAR2_1st"/>
    <property type="match status" value="1"/>
</dbReference>
<name>A0A8K0D2Y3_IGNLU</name>
<dbReference type="InterPro" id="IPR007946">
    <property type="entry name" value="AAR2"/>
</dbReference>
<evidence type="ECO:0000256" key="7">
    <source>
        <dbReference type="ARBA" id="ARBA00030625"/>
    </source>
</evidence>
<dbReference type="OrthoDB" id="201752at2759"/>
<dbReference type="GO" id="GO:0000244">
    <property type="term" value="P:spliceosomal tri-snRNP complex assembly"/>
    <property type="evidence" value="ECO:0007669"/>
    <property type="project" value="TreeGrafter"/>
</dbReference>
<evidence type="ECO:0000256" key="2">
    <source>
        <dbReference type="ARBA" id="ARBA00006281"/>
    </source>
</evidence>
<dbReference type="FunFam" id="1.25.40.550:FF:000001">
    <property type="entry name" value="AAR2 splicing factor homolog"/>
    <property type="match status" value="1"/>
</dbReference>
<evidence type="ECO:0000313" key="12">
    <source>
        <dbReference type="EMBL" id="KAF2898433.1"/>
    </source>
</evidence>
<evidence type="ECO:0000256" key="8">
    <source>
        <dbReference type="ARBA" id="ARBA00047009"/>
    </source>
</evidence>
<evidence type="ECO:0000259" key="11">
    <source>
        <dbReference type="Pfam" id="PF20981"/>
    </source>
</evidence>
<comment type="caution">
    <text evidence="12">The sequence shown here is derived from an EMBL/GenBank/DDBJ whole genome shotgun (WGS) entry which is preliminary data.</text>
</comment>
<keyword evidence="6" id="KW-0508">mRNA splicing</keyword>
<dbReference type="PANTHER" id="PTHR12689:SF4">
    <property type="entry name" value="PROTEIN AAR2 HOMOLOG"/>
    <property type="match status" value="1"/>
</dbReference>
<comment type="subunit">
    <text evidence="8">Interacts with PRPF8 (via RNase H homology domain). Component of a U5 snRNP complex that contains PRPF8.</text>
</comment>
<dbReference type="AlphaFoldDB" id="A0A8K0D2Y3"/>
<accession>A0A8K0D2Y3</accession>
<evidence type="ECO:0000256" key="5">
    <source>
        <dbReference type="ARBA" id="ARBA00022728"/>
    </source>
</evidence>
<evidence type="ECO:0000259" key="10">
    <source>
        <dbReference type="Pfam" id="PF05282"/>
    </source>
</evidence>
<feature type="compositionally biased region" description="Low complexity" evidence="9">
    <location>
        <begin position="166"/>
        <end position="177"/>
    </location>
</feature>
<keyword evidence="13" id="KW-1185">Reference proteome</keyword>
<feature type="domain" description="AAR2 N-terminal" evidence="11">
    <location>
        <begin position="13"/>
        <end position="143"/>
    </location>
</feature>
<evidence type="ECO:0000256" key="9">
    <source>
        <dbReference type="SAM" id="MobiDB-lite"/>
    </source>
</evidence>
<dbReference type="PANTHER" id="PTHR12689">
    <property type="entry name" value="A1 CISTRON SPLICING FACTOR AAR2-RELATED"/>
    <property type="match status" value="1"/>
</dbReference>
<evidence type="ECO:0000256" key="4">
    <source>
        <dbReference type="ARBA" id="ARBA00022664"/>
    </source>
</evidence>
<proteinExistence type="inferred from homology"/>
<evidence type="ECO:0000256" key="6">
    <source>
        <dbReference type="ARBA" id="ARBA00023187"/>
    </source>
</evidence>
<dbReference type="Gene3D" id="2.60.34.20">
    <property type="match status" value="1"/>
</dbReference>
<dbReference type="InterPro" id="IPR033648">
    <property type="entry name" value="AAR2_C"/>
</dbReference>
<feature type="region of interest" description="Disordered" evidence="9">
    <location>
        <begin position="154"/>
        <end position="203"/>
    </location>
</feature>
<sequence>MDHTTAKQLLVDGGTFVALDVPEGTEFGIDMKMWNTGENFRGVKMIPPGIHFIHYSAVGKYGEVAPKVGFFYNFRKSEFVLKKWDKELQDISMKPSNEDEVVSLKDNIVALDKFLGPYPYDIWKKWISLTSHITENLIKKLSPESGQIRSALDLESCTDADRPRKSNVSQEESSSSSSKRRSRASTSEELEDNLLPNLKPFPGTELRLTPFPKCHYPEGSTPSEITRHSLDSSYVLETIVAQHSSETDVIGELQFSYICFLVGQSLDAFEHWKKLVSLICSCETAIKRYRALYDLFIPTLEAQILETPEDFLADIVSNNNIIYVKLRHLFRTVSGSDIDGRLKTKIERFKRNLTSRYEWDFSHLDSEDEDEAPVIVEISQ</sequence>